<dbReference type="EMBL" id="CM056820">
    <property type="protein sequence ID" value="KAJ8615420.1"/>
    <property type="molecule type" value="Genomic_DNA"/>
</dbReference>
<accession>A0ACC2K2W1</accession>
<gene>
    <name evidence="1" type="ORF">MRB53_034792</name>
</gene>
<name>A0ACC2K2W1_PERAE</name>
<evidence type="ECO:0000313" key="1">
    <source>
        <dbReference type="EMBL" id="KAJ8615420.1"/>
    </source>
</evidence>
<comment type="caution">
    <text evidence="1">The sequence shown here is derived from an EMBL/GenBank/DDBJ whole genome shotgun (WGS) entry which is preliminary data.</text>
</comment>
<protein>
    <submittedName>
        <fullName evidence="1">Uncharacterized protein</fullName>
    </submittedName>
</protein>
<reference evidence="1 2" key="1">
    <citation type="journal article" date="2022" name="Hortic Res">
        <title>A haplotype resolved chromosomal level avocado genome allows analysis of novel avocado genes.</title>
        <authorList>
            <person name="Nath O."/>
            <person name="Fletcher S.J."/>
            <person name="Hayward A."/>
            <person name="Shaw L.M."/>
            <person name="Masouleh A.K."/>
            <person name="Furtado A."/>
            <person name="Henry R.J."/>
            <person name="Mitter N."/>
        </authorList>
    </citation>
    <scope>NUCLEOTIDE SEQUENCE [LARGE SCALE GENOMIC DNA]</scope>
    <source>
        <strain evidence="2">cv. Hass</strain>
    </source>
</reference>
<sequence length="165" mass="17379">MLSYARVLVNLDVAKSYPRFLSVELESDATLEVEVLYENIPYSECLSTGHLSTNCPYRVKLALLKSPTQAALLKTPPTIVDAGSASVPEVSANATKVPVVISISEVSGSLALVSEDSVSLATLAIAPIISGPPTLTIAALCDTTLPKTSNYSSDLPVVNNPIHVR</sequence>
<proteinExistence type="predicted"/>
<organism evidence="1 2">
    <name type="scientific">Persea americana</name>
    <name type="common">Avocado</name>
    <dbReference type="NCBI Taxonomy" id="3435"/>
    <lineage>
        <taxon>Eukaryota</taxon>
        <taxon>Viridiplantae</taxon>
        <taxon>Streptophyta</taxon>
        <taxon>Embryophyta</taxon>
        <taxon>Tracheophyta</taxon>
        <taxon>Spermatophyta</taxon>
        <taxon>Magnoliopsida</taxon>
        <taxon>Magnoliidae</taxon>
        <taxon>Laurales</taxon>
        <taxon>Lauraceae</taxon>
        <taxon>Persea</taxon>
    </lineage>
</organism>
<keyword evidence="2" id="KW-1185">Reference proteome</keyword>
<evidence type="ECO:0000313" key="2">
    <source>
        <dbReference type="Proteomes" id="UP001234297"/>
    </source>
</evidence>
<dbReference type="Proteomes" id="UP001234297">
    <property type="component" value="Chromosome 12"/>
</dbReference>